<dbReference type="EMBL" id="JH025846">
    <property type="protein sequence ID" value="EGV91224.1"/>
    <property type="molecule type" value="Genomic_DNA"/>
</dbReference>
<protein>
    <submittedName>
        <fullName evidence="1">Uncharacterized protein</fullName>
    </submittedName>
</protein>
<dbReference type="Proteomes" id="UP000001075">
    <property type="component" value="Unassembled WGS sequence"/>
</dbReference>
<dbReference type="InParanoid" id="G3IQ52"/>
<name>G3IQ52_CRIGR</name>
<proteinExistence type="predicted"/>
<sequence>MGHALWELAHGYRQSSSLSGQAGTVACVGLAASRVSGTPESRAYLVAVASIGTGVSSQPLTAKLGSRVGVYSWHEKHALAASVRAVRAALPFKKSNASAPGRVFVGSVLTGYLKVS</sequence>
<reference evidence="2" key="1">
    <citation type="journal article" date="2011" name="Nat. Biotechnol.">
        <title>The genomic sequence of the Chinese hamster ovary (CHO)-K1 cell line.</title>
        <authorList>
            <person name="Xu X."/>
            <person name="Nagarajan H."/>
            <person name="Lewis N.E."/>
            <person name="Pan S."/>
            <person name="Cai Z."/>
            <person name="Liu X."/>
            <person name="Chen W."/>
            <person name="Xie M."/>
            <person name="Wang W."/>
            <person name="Hammond S."/>
            <person name="Andersen M.R."/>
            <person name="Neff N."/>
            <person name="Passarelli B."/>
            <person name="Koh W."/>
            <person name="Fan H.C."/>
            <person name="Wang J."/>
            <person name="Gui Y."/>
            <person name="Lee K.H."/>
            <person name="Betenbaugh M.J."/>
            <person name="Quake S.R."/>
            <person name="Famili I."/>
            <person name="Palsson B.O."/>
            <person name="Wang J."/>
        </authorList>
    </citation>
    <scope>NUCLEOTIDE SEQUENCE [LARGE SCALE GENOMIC DNA]</scope>
    <source>
        <strain evidence="2">CHO K1 cell line</strain>
    </source>
</reference>
<organism evidence="1 2">
    <name type="scientific">Cricetulus griseus</name>
    <name type="common">Chinese hamster</name>
    <name type="synonym">Cricetulus barabensis griseus</name>
    <dbReference type="NCBI Taxonomy" id="10029"/>
    <lineage>
        <taxon>Eukaryota</taxon>
        <taxon>Metazoa</taxon>
        <taxon>Chordata</taxon>
        <taxon>Craniata</taxon>
        <taxon>Vertebrata</taxon>
        <taxon>Euteleostomi</taxon>
        <taxon>Mammalia</taxon>
        <taxon>Eutheria</taxon>
        <taxon>Euarchontoglires</taxon>
        <taxon>Glires</taxon>
        <taxon>Rodentia</taxon>
        <taxon>Myomorpha</taxon>
        <taxon>Muroidea</taxon>
        <taxon>Cricetidae</taxon>
        <taxon>Cricetinae</taxon>
        <taxon>Cricetulus</taxon>
    </lineage>
</organism>
<dbReference type="AlphaFoldDB" id="G3IQ52"/>
<gene>
    <name evidence="1" type="ORF">I79_026143</name>
</gene>
<evidence type="ECO:0000313" key="1">
    <source>
        <dbReference type="EMBL" id="EGV91224.1"/>
    </source>
</evidence>
<evidence type="ECO:0000313" key="2">
    <source>
        <dbReference type="Proteomes" id="UP000001075"/>
    </source>
</evidence>
<accession>G3IQ52</accession>